<organism evidence="1">
    <name type="scientific">Arundo donax</name>
    <name type="common">Giant reed</name>
    <name type="synonym">Donax arundinaceus</name>
    <dbReference type="NCBI Taxonomy" id="35708"/>
    <lineage>
        <taxon>Eukaryota</taxon>
        <taxon>Viridiplantae</taxon>
        <taxon>Streptophyta</taxon>
        <taxon>Embryophyta</taxon>
        <taxon>Tracheophyta</taxon>
        <taxon>Spermatophyta</taxon>
        <taxon>Magnoliopsida</taxon>
        <taxon>Liliopsida</taxon>
        <taxon>Poales</taxon>
        <taxon>Poaceae</taxon>
        <taxon>PACMAD clade</taxon>
        <taxon>Arundinoideae</taxon>
        <taxon>Arundineae</taxon>
        <taxon>Arundo</taxon>
    </lineage>
</organism>
<dbReference type="AlphaFoldDB" id="A0A0A9EK38"/>
<evidence type="ECO:0000313" key="1">
    <source>
        <dbReference type="EMBL" id="JAD96417.1"/>
    </source>
</evidence>
<proteinExistence type="predicted"/>
<reference evidence="1" key="2">
    <citation type="journal article" date="2015" name="Data Brief">
        <title>Shoot transcriptome of the giant reed, Arundo donax.</title>
        <authorList>
            <person name="Barrero R.A."/>
            <person name="Guerrero F.D."/>
            <person name="Moolhuijzen P."/>
            <person name="Goolsby J.A."/>
            <person name="Tidwell J."/>
            <person name="Bellgard S.E."/>
            <person name="Bellgard M.I."/>
        </authorList>
    </citation>
    <scope>NUCLEOTIDE SEQUENCE</scope>
    <source>
        <tissue evidence="1">Shoot tissue taken approximately 20 cm above the soil surface</tissue>
    </source>
</reference>
<accession>A0A0A9EK38</accession>
<name>A0A0A9EK38_ARUDO</name>
<dbReference type="EMBL" id="GBRH01201478">
    <property type="protein sequence ID" value="JAD96417.1"/>
    <property type="molecule type" value="Transcribed_RNA"/>
</dbReference>
<sequence length="62" mass="7458">MISKKQSCVPCSCRRSMARLTQAKWVINHKQWKRKNRLSLSIRMRHLCPEVLLRRPQKNLLT</sequence>
<protein>
    <submittedName>
        <fullName evidence="1">Uncharacterized protein</fullName>
    </submittedName>
</protein>
<reference evidence="1" key="1">
    <citation type="submission" date="2014-09" db="EMBL/GenBank/DDBJ databases">
        <authorList>
            <person name="Magalhaes I.L.F."/>
            <person name="Oliveira U."/>
            <person name="Santos F.R."/>
            <person name="Vidigal T.H.D.A."/>
            <person name="Brescovit A.D."/>
            <person name="Santos A.J."/>
        </authorList>
    </citation>
    <scope>NUCLEOTIDE SEQUENCE</scope>
    <source>
        <tissue evidence="1">Shoot tissue taken approximately 20 cm above the soil surface</tissue>
    </source>
</reference>